<dbReference type="PRINTS" id="PR00778">
    <property type="entry name" value="HTHARSR"/>
</dbReference>
<dbReference type="InterPro" id="IPR036388">
    <property type="entry name" value="WH-like_DNA-bd_sf"/>
</dbReference>
<accession>A0A9D1IDG1</accession>
<dbReference type="InterPro" id="IPR051081">
    <property type="entry name" value="HTH_MetalResp_TranReg"/>
</dbReference>
<dbReference type="Proteomes" id="UP000824072">
    <property type="component" value="Unassembled WGS sequence"/>
</dbReference>
<dbReference type="InterPro" id="IPR011991">
    <property type="entry name" value="ArsR-like_HTH"/>
</dbReference>
<gene>
    <name evidence="5" type="ORF">IAB02_05470</name>
</gene>
<evidence type="ECO:0000259" key="4">
    <source>
        <dbReference type="PROSITE" id="PS50987"/>
    </source>
</evidence>
<evidence type="ECO:0000256" key="2">
    <source>
        <dbReference type="ARBA" id="ARBA00023125"/>
    </source>
</evidence>
<dbReference type="Gene3D" id="1.10.10.10">
    <property type="entry name" value="Winged helix-like DNA-binding domain superfamily/Winged helix DNA-binding domain"/>
    <property type="match status" value="1"/>
</dbReference>
<dbReference type="InterPro" id="IPR001845">
    <property type="entry name" value="HTH_ArsR_DNA-bd_dom"/>
</dbReference>
<sequence length="344" mass="38800">MRQIHILQLDPRLEAIGALILLADQVEIHALVQNYVEKTAIPAAAFSGLVEVYEYVREHLSGDFQELSMLFGRTLPRNGRLWDVFESAEFILGPIGSRDLSQRTNLFAAPEYSYADLSSPLSLPDFLEKMRLLPIDDSARWLLCDACMRYEHYLARMEAWIHPAEECVADKADLLYPYLSRCAEALRSQMNEVSLSLLLDRAGLPTHPEVVEIIPWAMGFSSLIARSNLGIRERKERVKIYYGALLPALEQAQGEESEASLLACLHALSDRSRLRILSLLAAAPLHGQEIARRTRLSAGTVSHHMGELIACGLVSQEKQGTRVFYRARQEGLESFLDDLRRKLL</sequence>
<evidence type="ECO:0000256" key="3">
    <source>
        <dbReference type="ARBA" id="ARBA00023163"/>
    </source>
</evidence>
<reference evidence="5" key="1">
    <citation type="submission" date="2020-10" db="EMBL/GenBank/DDBJ databases">
        <authorList>
            <person name="Gilroy R."/>
        </authorList>
    </citation>
    <scope>NUCLEOTIDE SEQUENCE</scope>
    <source>
        <strain evidence="5">ChiHcec3-11533</strain>
    </source>
</reference>
<dbReference type="AlphaFoldDB" id="A0A9D1IDG1"/>
<evidence type="ECO:0000256" key="1">
    <source>
        <dbReference type="ARBA" id="ARBA00023015"/>
    </source>
</evidence>
<feature type="domain" description="HTH arsR-type" evidence="4">
    <location>
        <begin position="253"/>
        <end position="344"/>
    </location>
</feature>
<dbReference type="Pfam" id="PF01022">
    <property type="entry name" value="HTH_5"/>
    <property type="match status" value="1"/>
</dbReference>
<organism evidence="5 6">
    <name type="scientific">Candidatus Pullichristensenella excrementigallinarum</name>
    <dbReference type="NCBI Taxonomy" id="2840907"/>
    <lineage>
        <taxon>Bacteria</taxon>
        <taxon>Bacillati</taxon>
        <taxon>Bacillota</taxon>
        <taxon>Clostridia</taxon>
        <taxon>Candidatus Pullichristensenella</taxon>
    </lineage>
</organism>
<comment type="caution">
    <text evidence="5">The sequence shown here is derived from an EMBL/GenBank/DDBJ whole genome shotgun (WGS) entry which is preliminary data.</text>
</comment>
<dbReference type="EMBL" id="DVMU01000122">
    <property type="protein sequence ID" value="HIU33994.1"/>
    <property type="molecule type" value="Genomic_DNA"/>
</dbReference>
<dbReference type="PANTHER" id="PTHR33154">
    <property type="entry name" value="TRANSCRIPTIONAL REGULATOR, ARSR FAMILY"/>
    <property type="match status" value="1"/>
</dbReference>
<dbReference type="CDD" id="cd00090">
    <property type="entry name" value="HTH_ARSR"/>
    <property type="match status" value="1"/>
</dbReference>
<dbReference type="SUPFAM" id="SSF46785">
    <property type="entry name" value="Winged helix' DNA-binding domain"/>
    <property type="match status" value="1"/>
</dbReference>
<dbReference type="PROSITE" id="PS50987">
    <property type="entry name" value="HTH_ARSR_2"/>
    <property type="match status" value="1"/>
</dbReference>
<name>A0A9D1IDG1_9FIRM</name>
<protein>
    <submittedName>
        <fullName evidence="5">Winged helix-turn-helix transcriptional regulator</fullName>
    </submittedName>
</protein>
<keyword evidence="2" id="KW-0238">DNA-binding</keyword>
<keyword evidence="1" id="KW-0805">Transcription regulation</keyword>
<evidence type="ECO:0000313" key="6">
    <source>
        <dbReference type="Proteomes" id="UP000824072"/>
    </source>
</evidence>
<reference evidence="5" key="2">
    <citation type="journal article" date="2021" name="PeerJ">
        <title>Extensive microbial diversity within the chicken gut microbiome revealed by metagenomics and culture.</title>
        <authorList>
            <person name="Gilroy R."/>
            <person name="Ravi A."/>
            <person name="Getino M."/>
            <person name="Pursley I."/>
            <person name="Horton D.L."/>
            <person name="Alikhan N.F."/>
            <person name="Baker D."/>
            <person name="Gharbi K."/>
            <person name="Hall N."/>
            <person name="Watson M."/>
            <person name="Adriaenssens E.M."/>
            <person name="Foster-Nyarko E."/>
            <person name="Jarju S."/>
            <person name="Secka A."/>
            <person name="Antonio M."/>
            <person name="Oren A."/>
            <person name="Chaudhuri R.R."/>
            <person name="La Ragione R."/>
            <person name="Hildebrand F."/>
            <person name="Pallen M.J."/>
        </authorList>
    </citation>
    <scope>NUCLEOTIDE SEQUENCE</scope>
    <source>
        <strain evidence="5">ChiHcec3-11533</strain>
    </source>
</reference>
<keyword evidence="3" id="KW-0804">Transcription</keyword>
<dbReference type="GO" id="GO:0003677">
    <property type="term" value="F:DNA binding"/>
    <property type="evidence" value="ECO:0007669"/>
    <property type="project" value="UniProtKB-KW"/>
</dbReference>
<dbReference type="PANTHER" id="PTHR33154:SF18">
    <property type="entry name" value="ARSENICAL RESISTANCE OPERON REPRESSOR"/>
    <property type="match status" value="1"/>
</dbReference>
<evidence type="ECO:0000313" key="5">
    <source>
        <dbReference type="EMBL" id="HIU33994.1"/>
    </source>
</evidence>
<dbReference type="GO" id="GO:0003700">
    <property type="term" value="F:DNA-binding transcription factor activity"/>
    <property type="evidence" value="ECO:0007669"/>
    <property type="project" value="InterPro"/>
</dbReference>
<dbReference type="SMART" id="SM00418">
    <property type="entry name" value="HTH_ARSR"/>
    <property type="match status" value="1"/>
</dbReference>
<dbReference type="NCBIfam" id="NF033788">
    <property type="entry name" value="HTH_metalloreg"/>
    <property type="match status" value="1"/>
</dbReference>
<dbReference type="InterPro" id="IPR036390">
    <property type="entry name" value="WH_DNA-bd_sf"/>
</dbReference>
<proteinExistence type="predicted"/>